<dbReference type="Proteomes" id="UP000194860">
    <property type="component" value="Unassembled WGS sequence"/>
</dbReference>
<comment type="caution">
    <text evidence="1">The sequence shown here is derived from an EMBL/GenBank/DDBJ whole genome shotgun (WGS) entry which is preliminary data.</text>
</comment>
<dbReference type="SUPFAM" id="SSF53756">
    <property type="entry name" value="UDP-Glycosyltransferase/glycogen phosphorylase"/>
    <property type="match status" value="1"/>
</dbReference>
<dbReference type="EMBL" id="NFDG01000011">
    <property type="protein sequence ID" value="OTY30482.1"/>
    <property type="molecule type" value="Genomic_DNA"/>
</dbReference>
<sequence>MLSDIYLKNYWLLNLEYINVFSELKHYNVALPLLSNFYQYLDEDVKNKMKEKDFYKQLSIEPIEETQLQLEFEKRMSSFQSKIKRINQNGVILLNSDYLRFSVSNFTHFNPNHTKILTRSKKTELYGLPTICAPDYINKAPNTAHVFIEKAKKIYSKFNKHPLFSNMFFQKKLLSDLPIMIEKLNMAYFIFKEQVISGVIVGTTEDIASRALTFLSKSEGIPSYCLQHGAIMGEEAYFPVFATKQVVYGRYERDWYLQKGVSESQIEIIGHPRYDDIFDRVYMDKKNLFKQLKIDPSTKVVFIATQPFKTSFYIELTEKLVKDKNITVIIKPHPWEKGRNLVGEYVRLSNVYPNVKYITNEVNMYDVILHANLVVISNSTVGLEAMLLDIPVVVYKSLLEDRDYKYYDKLDWLVNHSIEDMVSTIEKVLNDSLQSSLAKELRQQFISENYPQEVSTKKLQGLIQSAQG</sequence>
<keyword evidence="1" id="KW-0946">Virion</keyword>
<dbReference type="InterPro" id="IPR043148">
    <property type="entry name" value="TagF_C"/>
</dbReference>
<dbReference type="Pfam" id="PF04464">
    <property type="entry name" value="Glyphos_transf"/>
    <property type="match status" value="1"/>
</dbReference>
<gene>
    <name evidence="1" type="ORF">BK732_00890</name>
</gene>
<dbReference type="AlphaFoldDB" id="A0A243ATW5"/>
<reference evidence="1 2" key="1">
    <citation type="submission" date="2016-10" db="EMBL/GenBank/DDBJ databases">
        <title>Comparative genomics of Bacillus thuringiensis reveals a path to pathogens against multiple invertebrate hosts.</title>
        <authorList>
            <person name="Zheng J."/>
            <person name="Gao Q."/>
            <person name="Liu H."/>
            <person name="Peng D."/>
            <person name="Ruan L."/>
            <person name="Sun M."/>
        </authorList>
    </citation>
    <scope>NUCLEOTIDE SEQUENCE [LARGE SCALE GENOMIC DNA]</scope>
    <source>
        <strain evidence="1">BGSC 4BM1</strain>
    </source>
</reference>
<dbReference type="InterPro" id="IPR007554">
    <property type="entry name" value="Glycerophosphate_synth"/>
</dbReference>
<dbReference type="GO" id="GO:0047355">
    <property type="term" value="F:CDP-glycerol glycerophosphotransferase activity"/>
    <property type="evidence" value="ECO:0007669"/>
    <property type="project" value="InterPro"/>
</dbReference>
<proteinExistence type="predicted"/>
<accession>A0A243ATW5</accession>
<name>A0A243ATW5_BACTU</name>
<evidence type="ECO:0000313" key="1">
    <source>
        <dbReference type="EMBL" id="OTY30482.1"/>
    </source>
</evidence>
<keyword evidence="1" id="KW-0167">Capsid protein</keyword>
<organism evidence="1 2">
    <name type="scientific">Bacillus thuringiensis serovar navarrensis</name>
    <dbReference type="NCBI Taxonomy" id="339658"/>
    <lineage>
        <taxon>Bacteria</taxon>
        <taxon>Bacillati</taxon>
        <taxon>Bacillota</taxon>
        <taxon>Bacilli</taxon>
        <taxon>Bacillales</taxon>
        <taxon>Bacillaceae</taxon>
        <taxon>Bacillus</taxon>
        <taxon>Bacillus cereus group</taxon>
    </lineage>
</organism>
<protein>
    <submittedName>
        <fullName evidence="1">Spore coat protein</fullName>
    </submittedName>
</protein>
<evidence type="ECO:0000313" key="2">
    <source>
        <dbReference type="Proteomes" id="UP000194860"/>
    </source>
</evidence>
<dbReference type="Gene3D" id="3.40.50.12580">
    <property type="match status" value="1"/>
</dbReference>
<dbReference type="GO" id="GO:0016020">
    <property type="term" value="C:membrane"/>
    <property type="evidence" value="ECO:0007669"/>
    <property type="project" value="InterPro"/>
</dbReference>